<dbReference type="InterPro" id="IPR018306">
    <property type="entry name" value="Phage_T5_Orf172_DNA-bd"/>
</dbReference>
<dbReference type="AlphaFoldDB" id="A0A4Q0S4I4"/>
<accession>A0A4Q0S4I4</accession>
<keyword evidence="3" id="KW-1185">Reference proteome</keyword>
<dbReference type="Pfam" id="PF13455">
    <property type="entry name" value="MUG113"/>
    <property type="match status" value="1"/>
</dbReference>
<dbReference type="Proteomes" id="UP000289546">
    <property type="component" value="Unassembled WGS sequence"/>
</dbReference>
<protein>
    <recommendedName>
        <fullName evidence="1">Bacteriophage T5 Orf172 DNA-binding domain-containing protein</fullName>
    </recommendedName>
</protein>
<reference evidence="2 3" key="1">
    <citation type="submission" date="2015-04" db="EMBL/GenBank/DDBJ databases">
        <title>Comparative genomics of rhizobia nodulating Arachis hypogaea in China.</title>
        <authorList>
            <person name="Li Y."/>
        </authorList>
    </citation>
    <scope>NUCLEOTIDE SEQUENCE [LARGE SCALE GENOMIC DNA]</scope>
    <source>
        <strain evidence="2 3">CCBAU 51757</strain>
    </source>
</reference>
<dbReference type="EMBL" id="LBJQ01000074">
    <property type="protein sequence ID" value="RXH28624.1"/>
    <property type="molecule type" value="Genomic_DNA"/>
</dbReference>
<name>A0A4Q0S4I4_9BRAD</name>
<gene>
    <name evidence="2" type="ORF">XH99_14450</name>
</gene>
<proteinExistence type="predicted"/>
<feature type="domain" description="Bacteriophage T5 Orf172 DNA-binding" evidence="1">
    <location>
        <begin position="186"/>
        <end position="258"/>
    </location>
</feature>
<dbReference type="SMART" id="SM00974">
    <property type="entry name" value="T5orf172"/>
    <property type="match status" value="1"/>
</dbReference>
<evidence type="ECO:0000313" key="2">
    <source>
        <dbReference type="EMBL" id="RXH28624.1"/>
    </source>
</evidence>
<comment type="caution">
    <text evidence="2">The sequence shown here is derived from an EMBL/GenBank/DDBJ whole genome shotgun (WGS) entry which is preliminary data.</text>
</comment>
<sequence length="261" mass="30008">MDWVMSENAEAVQALANLLEHLGAPWRLPEDWIILCDNDDLRHMPRTAAKKLLAKAKKETARRWLLDRFDPSEMDLELSEEAEGGDGTEEFDDRQLKQRAISSIDDVVSTVISSRQAYANIPVDPTQSKAREATVAARLAFGFPEEPPDRTDCFDDDVRRQCQRIISEIYNGPKRSSGSVVYLISTDNPEFVKIGFSTSLERRLKQLRTASHVEPTIHLTIPGTVSLERELHRRFQSARHSREWFRLTDDIKRFITSERDR</sequence>
<organism evidence="2 3">
    <name type="scientific">Bradyrhizobium nanningense</name>
    <dbReference type="NCBI Taxonomy" id="1325118"/>
    <lineage>
        <taxon>Bacteria</taxon>
        <taxon>Pseudomonadati</taxon>
        <taxon>Pseudomonadota</taxon>
        <taxon>Alphaproteobacteria</taxon>
        <taxon>Hyphomicrobiales</taxon>
        <taxon>Nitrobacteraceae</taxon>
        <taxon>Bradyrhizobium</taxon>
    </lineage>
</organism>
<evidence type="ECO:0000313" key="3">
    <source>
        <dbReference type="Proteomes" id="UP000289546"/>
    </source>
</evidence>
<evidence type="ECO:0000259" key="1">
    <source>
        <dbReference type="SMART" id="SM00974"/>
    </source>
</evidence>